<dbReference type="Pfam" id="PF00067">
    <property type="entry name" value="p450"/>
    <property type="match status" value="1"/>
</dbReference>
<dbReference type="GO" id="GO:0044283">
    <property type="term" value="P:small molecule biosynthetic process"/>
    <property type="evidence" value="ECO:0007669"/>
    <property type="project" value="UniProtKB-ARBA"/>
</dbReference>
<dbReference type="InterPro" id="IPR002401">
    <property type="entry name" value="Cyt_P450_E_grp-I"/>
</dbReference>
<evidence type="ECO:0000256" key="1">
    <source>
        <dbReference type="ARBA" id="ARBA00001971"/>
    </source>
</evidence>
<dbReference type="InterPro" id="IPR036396">
    <property type="entry name" value="Cyt_P450_sf"/>
</dbReference>
<dbReference type="EMBL" id="EU678354">
    <property type="protein sequence ID" value="ACG60892.1"/>
    <property type="molecule type" value="mRNA"/>
</dbReference>
<accession>B9UJ99</accession>
<comment type="cofactor">
    <cofactor evidence="1 7">
        <name>heme</name>
        <dbReference type="ChEBI" id="CHEBI:30413"/>
    </cofactor>
</comment>
<keyword evidence="5 7" id="KW-0408">Iron</keyword>
<evidence type="ECO:0000256" key="3">
    <source>
        <dbReference type="ARBA" id="ARBA00022723"/>
    </source>
</evidence>
<dbReference type="BioCyc" id="MetaCyc:MONOMER-18628"/>
<dbReference type="GO" id="GO:0016705">
    <property type="term" value="F:oxidoreductase activity, acting on paired donors, with incorporation or reduction of molecular oxygen"/>
    <property type="evidence" value="ECO:0007669"/>
    <property type="project" value="InterPro"/>
</dbReference>
<keyword evidence="4" id="KW-0560">Oxidoreductase</keyword>
<dbReference type="GO" id="GO:0005506">
    <property type="term" value="F:iron ion binding"/>
    <property type="evidence" value="ECO:0007669"/>
    <property type="project" value="InterPro"/>
</dbReference>
<dbReference type="GO" id="GO:0020037">
    <property type="term" value="F:heme binding"/>
    <property type="evidence" value="ECO:0007669"/>
    <property type="project" value="InterPro"/>
</dbReference>
<dbReference type="InterPro" id="IPR001128">
    <property type="entry name" value="Cyt_P450"/>
</dbReference>
<dbReference type="InterPro" id="IPR050364">
    <property type="entry name" value="Cytochrome_P450_fung"/>
</dbReference>
<reference evidence="8" key="2">
    <citation type="journal article" date="2009" name="Microbiology">
        <title>Molecular cloning and functional characterization of two CYP619 cytochrome P450s involved in biosynthesis of patulin in Aspergillus clavatus.</title>
        <authorList>
            <person name="Artigot M.P."/>
            <person name="Loiseau N."/>
            <person name="Laffitte J."/>
            <person name="Mas-Reguieg L."/>
            <person name="Tadrist S."/>
            <person name="Oswald I.P."/>
            <person name="Puel O."/>
        </authorList>
    </citation>
    <scope>NUCLEOTIDE SEQUENCE</scope>
    <source>
        <strain evidence="8">NRRL 1980</strain>
    </source>
</reference>
<dbReference type="GO" id="GO:0004497">
    <property type="term" value="F:monooxygenase activity"/>
    <property type="evidence" value="ECO:0007669"/>
    <property type="project" value="UniProtKB-KW"/>
</dbReference>
<dbReference type="Gene3D" id="1.10.630.10">
    <property type="entry name" value="Cytochrome P450"/>
    <property type="match status" value="1"/>
</dbReference>
<dbReference type="VEuPathDB" id="FungiDB:ACLA_093640"/>
<dbReference type="AlphaFoldDB" id="B9UJ99"/>
<dbReference type="PANTHER" id="PTHR46300">
    <property type="entry name" value="P450, PUTATIVE (EUROFUNG)-RELATED-RELATED"/>
    <property type="match status" value="1"/>
</dbReference>
<keyword evidence="3 7" id="KW-0479">Metal-binding</keyword>
<name>B9UJ99_ASPCV</name>
<evidence type="ECO:0000256" key="5">
    <source>
        <dbReference type="ARBA" id="ARBA00023004"/>
    </source>
</evidence>
<dbReference type="CDD" id="cd11065">
    <property type="entry name" value="CYP64-like"/>
    <property type="match status" value="1"/>
</dbReference>
<dbReference type="SUPFAM" id="SSF48264">
    <property type="entry name" value="Cytochrome P450"/>
    <property type="match status" value="1"/>
</dbReference>
<comment type="similarity">
    <text evidence="2">Belongs to the cytochrome P450 family.</text>
</comment>
<organism evidence="8">
    <name type="scientific">Aspergillus clavatus</name>
    <dbReference type="NCBI Taxonomy" id="5057"/>
    <lineage>
        <taxon>Eukaryota</taxon>
        <taxon>Fungi</taxon>
        <taxon>Dikarya</taxon>
        <taxon>Ascomycota</taxon>
        <taxon>Pezizomycotina</taxon>
        <taxon>Eurotiomycetes</taxon>
        <taxon>Eurotiomycetidae</taxon>
        <taxon>Eurotiales</taxon>
        <taxon>Aspergillaceae</taxon>
        <taxon>Aspergillus</taxon>
        <taxon>Aspergillus subgen. Fumigati</taxon>
    </lineage>
</organism>
<dbReference type="PRINTS" id="PR00463">
    <property type="entry name" value="EP450I"/>
</dbReference>
<proteinExistence type="evidence at transcript level"/>
<evidence type="ECO:0000256" key="6">
    <source>
        <dbReference type="ARBA" id="ARBA00023033"/>
    </source>
</evidence>
<dbReference type="PANTHER" id="PTHR46300:SF2">
    <property type="entry name" value="CYTOCHROME P450 MONOOXYGENASE ALNH-RELATED"/>
    <property type="match status" value="1"/>
</dbReference>
<evidence type="ECO:0000313" key="8">
    <source>
        <dbReference type="EMBL" id="ACG60892.1"/>
    </source>
</evidence>
<feature type="binding site" description="axial binding residue" evidence="7">
    <location>
        <position position="449"/>
    </location>
    <ligand>
        <name>heme</name>
        <dbReference type="ChEBI" id="CHEBI:30413"/>
    </ligand>
    <ligandPart>
        <name>Fe</name>
        <dbReference type="ChEBI" id="CHEBI:18248"/>
    </ligandPart>
</feature>
<protein>
    <submittedName>
        <fullName evidence="8">M-hydroxybenzyl alcohol hydroxylase</fullName>
    </submittedName>
</protein>
<evidence type="ECO:0000256" key="2">
    <source>
        <dbReference type="ARBA" id="ARBA00010617"/>
    </source>
</evidence>
<evidence type="ECO:0000256" key="7">
    <source>
        <dbReference type="PIRSR" id="PIRSR602401-1"/>
    </source>
</evidence>
<evidence type="ECO:0000256" key="4">
    <source>
        <dbReference type="ARBA" id="ARBA00023002"/>
    </source>
</evidence>
<keyword evidence="7" id="KW-0349">Heme</keyword>
<sequence length="529" mass="60665">MDFTQVPPSYILGVLLSSTSILFCLKYLLRSGYRPPELPSGPTTVPLFGNELQVPKADAHFQFTKWAKQYGGMFSLKRYMNTTIVITDRKLMKSLLDKKSNIYSHRPASLVSHLITQSDHLLVMQYGEEWRMLRKIIHQYFMEPNCEREHWKVQEAEAKQMLHDFLTMPEDHMLHPKRYSNSITNSLVFGIRTATVHDEYMDELFYLMDKWSLVQELGATPPVDSFGLLRILPQWMLGNWKNRAVEVGDLMQALYSKVLDQVRARRQRGVYRDSFMDRVLDNLEKTPLTENQLRFLGGVLMEGGSDTSSSLILTIIQAMTKYPEVQAKAHAQIDAVVGSERSPSWSDFAQLPYINMIIKESHRWRPVSPLGVPHAVAEDDRVNNTLIPKGSTIVLNVWGMHHDPDRWSEPEHFQPDRFADYPALASTYAASGEWDKRDHYGYGAGRRICPGIHLAERNLFIGVAKLLWAFEFSEPLGSRSDISAESGASQGFLHCPKDYGCAIRLRAPEKRETIMREFEEAQGVFSRFD</sequence>
<reference evidence="8" key="1">
    <citation type="submission" date="2008-04" db="EMBL/GenBank/DDBJ databases">
        <authorList>
            <person name="Artigot M.-P."/>
            <person name="Lafitte J."/>
            <person name="Tadrist S."/>
            <person name="Loiseau N."/>
            <person name="Puel O."/>
        </authorList>
    </citation>
    <scope>NUCLEOTIDE SEQUENCE</scope>
    <source>
        <strain evidence="8">NRRL 1980</strain>
    </source>
</reference>
<keyword evidence="6" id="KW-0503">Monooxygenase</keyword>
<dbReference type="SMR" id="B9UJ99"/>